<evidence type="ECO:0000313" key="2">
    <source>
        <dbReference type="EMBL" id="PFG17393.1"/>
    </source>
</evidence>
<feature type="transmembrane region" description="Helical" evidence="1">
    <location>
        <begin position="341"/>
        <end position="360"/>
    </location>
</feature>
<feature type="transmembrane region" description="Helical" evidence="1">
    <location>
        <begin position="391"/>
        <end position="411"/>
    </location>
</feature>
<feature type="transmembrane region" description="Helical" evidence="1">
    <location>
        <begin position="366"/>
        <end position="384"/>
    </location>
</feature>
<organism evidence="2 3">
    <name type="scientific">Propionicimonas paludicola</name>
    <dbReference type="NCBI Taxonomy" id="185243"/>
    <lineage>
        <taxon>Bacteria</taxon>
        <taxon>Bacillati</taxon>
        <taxon>Actinomycetota</taxon>
        <taxon>Actinomycetes</taxon>
        <taxon>Propionibacteriales</taxon>
        <taxon>Nocardioidaceae</taxon>
        <taxon>Propionicimonas</taxon>
    </lineage>
</organism>
<name>A0A2A9CSH9_9ACTN</name>
<dbReference type="EMBL" id="PDJC01000001">
    <property type="protein sequence ID" value="PFG17393.1"/>
    <property type="molecule type" value="Genomic_DNA"/>
</dbReference>
<feature type="transmembrane region" description="Helical" evidence="1">
    <location>
        <begin position="259"/>
        <end position="287"/>
    </location>
</feature>
<keyword evidence="1" id="KW-0472">Membrane</keyword>
<accession>A0A2A9CSH9</accession>
<feature type="transmembrane region" description="Helical" evidence="1">
    <location>
        <begin position="228"/>
        <end position="247"/>
    </location>
</feature>
<comment type="caution">
    <text evidence="2">The sequence shown here is derived from an EMBL/GenBank/DDBJ whole genome shotgun (WGS) entry which is preliminary data.</text>
</comment>
<protein>
    <recommendedName>
        <fullName evidence="4">Dolichyl-phosphate-mannose-protein mannosyltransferase</fullName>
    </recommendedName>
</protein>
<feature type="transmembrane region" description="Helical" evidence="1">
    <location>
        <begin position="139"/>
        <end position="162"/>
    </location>
</feature>
<gene>
    <name evidence="2" type="ORF">ATK74_1961</name>
</gene>
<evidence type="ECO:0000256" key="1">
    <source>
        <dbReference type="SAM" id="Phobius"/>
    </source>
</evidence>
<evidence type="ECO:0008006" key="4">
    <source>
        <dbReference type="Google" id="ProtNLM"/>
    </source>
</evidence>
<evidence type="ECO:0000313" key="3">
    <source>
        <dbReference type="Proteomes" id="UP000226079"/>
    </source>
</evidence>
<keyword evidence="3" id="KW-1185">Reference proteome</keyword>
<sequence length="420" mass="44018">MTGRAAQGGLAEIDGPLEALSGFADRGVRAGRRLWSGLIGLPWWAQVGLVWLLGRLHVLVWTLIVLQHQEPLPALPNPGTYFDYASIWDGGLYQRIHDEGYPSVLPITESGQIGGSQWAFLPVYPFLVRGITAVTGLSWPVAATSVSALACLGFLLVAYRFFRLRADHAAALTAVAIISFATTAPVLQFAYAESLAFLLVAGALLLISQQHYLLAAPVVLLAALTRPLGAPLFGLTLVVAVTSIWTARRSGRPLRLGGLAVLVLAGGVSAVAWPVIAAVVTGVPNAYLATEAAWRGGLILRPLDAYVGSLAALLGPFSAFAAVVGVLAVAAVMLSRPVLRLGLVVWTWVGMVLGYLVLVAPVSTSLPRLLGAAFPLAAAAAGASSSRAYRWLLVLAGAASQIVYLAVLWHLGDGVHDAQP</sequence>
<dbReference type="Proteomes" id="UP000226079">
    <property type="component" value="Unassembled WGS sequence"/>
</dbReference>
<dbReference type="AlphaFoldDB" id="A0A2A9CSH9"/>
<keyword evidence="1" id="KW-0812">Transmembrane</keyword>
<reference evidence="2 3" key="1">
    <citation type="submission" date="2017-10" db="EMBL/GenBank/DDBJ databases">
        <title>Sequencing the genomes of 1000 actinobacteria strains.</title>
        <authorList>
            <person name="Klenk H.-P."/>
        </authorList>
    </citation>
    <scope>NUCLEOTIDE SEQUENCE [LARGE SCALE GENOMIC DNA]</scope>
    <source>
        <strain evidence="2 3">DSM 15597</strain>
    </source>
</reference>
<dbReference type="RefSeq" id="WP_098460828.1">
    <property type="nucleotide sequence ID" value="NZ_PDJC01000001.1"/>
</dbReference>
<feature type="transmembrane region" description="Helical" evidence="1">
    <location>
        <begin position="307"/>
        <end position="334"/>
    </location>
</feature>
<feature type="transmembrane region" description="Helical" evidence="1">
    <location>
        <begin position="168"/>
        <end position="190"/>
    </location>
</feature>
<dbReference type="OrthoDB" id="151635at2"/>
<proteinExistence type="predicted"/>
<keyword evidence="1" id="KW-1133">Transmembrane helix</keyword>